<dbReference type="GO" id="GO:0005506">
    <property type="term" value="F:iron ion binding"/>
    <property type="evidence" value="ECO:0007669"/>
    <property type="project" value="InterPro"/>
</dbReference>
<dbReference type="GO" id="GO:0016829">
    <property type="term" value="F:lyase activity"/>
    <property type="evidence" value="ECO:0007669"/>
    <property type="project" value="UniProtKB-KW"/>
</dbReference>
<dbReference type="FunFam" id="1.10.630.10:FF:000024">
    <property type="entry name" value="Allene oxide synthase, chloroplastic"/>
    <property type="match status" value="1"/>
</dbReference>
<evidence type="ECO:0000256" key="1">
    <source>
        <dbReference type="ARBA" id="ARBA00022617"/>
    </source>
</evidence>
<dbReference type="KEGG" id="egt:105961753"/>
<evidence type="ECO:0000256" key="5">
    <source>
        <dbReference type="PIRSR" id="PIRSR602403-1"/>
    </source>
</evidence>
<keyword evidence="4" id="KW-0456">Lyase</keyword>
<dbReference type="PANTHER" id="PTHR24286:SF49">
    <property type="entry name" value="INACTIVE LINOLENATE HYDROPEROXIDE LYASE-RELATED"/>
    <property type="match status" value="1"/>
</dbReference>
<dbReference type="GO" id="GO:0020037">
    <property type="term" value="F:heme binding"/>
    <property type="evidence" value="ECO:0007669"/>
    <property type="project" value="InterPro"/>
</dbReference>
<name>A0A022R361_ERYGU</name>
<dbReference type="Proteomes" id="UP000030748">
    <property type="component" value="Unassembled WGS sequence"/>
</dbReference>
<dbReference type="OrthoDB" id="2789670at2759"/>
<dbReference type="InterPro" id="IPR002403">
    <property type="entry name" value="Cyt_P450_E_grp-IV"/>
</dbReference>
<dbReference type="PhylomeDB" id="A0A022R361"/>
<organism evidence="6 7">
    <name type="scientific">Erythranthe guttata</name>
    <name type="common">Yellow monkey flower</name>
    <name type="synonym">Mimulus guttatus</name>
    <dbReference type="NCBI Taxonomy" id="4155"/>
    <lineage>
        <taxon>Eukaryota</taxon>
        <taxon>Viridiplantae</taxon>
        <taxon>Streptophyta</taxon>
        <taxon>Embryophyta</taxon>
        <taxon>Tracheophyta</taxon>
        <taxon>Spermatophyta</taxon>
        <taxon>Magnoliopsida</taxon>
        <taxon>eudicotyledons</taxon>
        <taxon>Gunneridae</taxon>
        <taxon>Pentapetalae</taxon>
        <taxon>asterids</taxon>
        <taxon>lamiids</taxon>
        <taxon>Lamiales</taxon>
        <taxon>Phrymaceae</taxon>
        <taxon>Erythranthe</taxon>
    </lineage>
</organism>
<accession>A0A022R361</accession>
<keyword evidence="3 5" id="KW-0408">Iron</keyword>
<dbReference type="AlphaFoldDB" id="A0A022R361"/>
<dbReference type="InterPro" id="IPR001128">
    <property type="entry name" value="Cyt_P450"/>
</dbReference>
<dbReference type="SUPFAM" id="SSF48264">
    <property type="entry name" value="Cytochrome P450"/>
    <property type="match status" value="1"/>
</dbReference>
<evidence type="ECO:0000256" key="3">
    <source>
        <dbReference type="ARBA" id="ARBA00023004"/>
    </source>
</evidence>
<dbReference type="Gene3D" id="1.10.630.10">
    <property type="entry name" value="Cytochrome P450"/>
    <property type="match status" value="1"/>
</dbReference>
<proteinExistence type="predicted"/>
<reference evidence="6 7" key="1">
    <citation type="journal article" date="2013" name="Proc. Natl. Acad. Sci. U.S.A.">
        <title>Fine-scale variation in meiotic recombination in Mimulus inferred from population shotgun sequencing.</title>
        <authorList>
            <person name="Hellsten U."/>
            <person name="Wright K.M."/>
            <person name="Jenkins J."/>
            <person name="Shu S."/>
            <person name="Yuan Y."/>
            <person name="Wessler S.R."/>
            <person name="Schmutz J."/>
            <person name="Willis J.H."/>
            <person name="Rokhsar D.S."/>
        </authorList>
    </citation>
    <scope>NUCLEOTIDE SEQUENCE [LARGE SCALE GENOMIC DNA]</scope>
    <source>
        <strain evidence="7">cv. DUN x IM62</strain>
    </source>
</reference>
<evidence type="ECO:0000313" key="6">
    <source>
        <dbReference type="EMBL" id="EYU34033.1"/>
    </source>
</evidence>
<gene>
    <name evidence="6" type="ORF">MIMGU_mgv1a005509mg</name>
</gene>
<keyword evidence="7" id="KW-1185">Reference proteome</keyword>
<evidence type="ECO:0000313" key="7">
    <source>
        <dbReference type="Proteomes" id="UP000030748"/>
    </source>
</evidence>
<dbReference type="eggNOG" id="ENOG502QQNS">
    <property type="taxonomic scope" value="Eukaryota"/>
</dbReference>
<sequence length="481" mass="53932">MTSLPSSSAPALQRSAIPGSYGWPVLGPLSDRLQYFWFQGPSSFFEKRIEKYNSTVFRTNVPPAFPFFGGVNPNVVALLDVKSFSHLFDMDLVDKTETLVGDFRPDLKFTGGIRVLPFLDTTDPKHAQIKNFCLDMLMRSSKTWAPTMVAALDATWDSIESKKGSTGSYLLPIQQSIFSFLSRSLIGADTTAVPEIHKSGHVMADKWIAFQYLPTISINRVQPLEELFIHSFSLPFWPIKSDYKKLEKFVEIQGKETLDRGQKDFGLTKEEALHNAISILAFSAYGGYVILFTQLLGNLATHKDVHAALRKEAREKIEENNGDLNFDAVRKMDLIKSFVYETLRFGPPIPSQFGRARKDFDLSSHDKVFEVKKGELLCGFQPVVMRDPKVFENPNEFVYDRFSCAKGGEELLKYLFWSNGPQSGTGPTAADKQCPAKDVVPLSGALLLAQLFQRYDEIEIKGSSITLKKVSSESTDVKKAE</sequence>
<dbReference type="OMA" id="TVHNLIF"/>
<dbReference type="GO" id="GO:0004497">
    <property type="term" value="F:monooxygenase activity"/>
    <property type="evidence" value="ECO:0000318"/>
    <property type="project" value="GO_Central"/>
</dbReference>
<dbReference type="PRINTS" id="PR00465">
    <property type="entry name" value="EP450IV"/>
</dbReference>
<feature type="binding site" description="axial binding residue" evidence="5">
    <location>
        <position position="434"/>
    </location>
    <ligand>
        <name>heme</name>
        <dbReference type="ChEBI" id="CHEBI:30413"/>
    </ligand>
    <ligandPart>
        <name>Fe</name>
        <dbReference type="ChEBI" id="CHEBI:18248"/>
    </ligandPart>
</feature>
<dbReference type="Pfam" id="PF00067">
    <property type="entry name" value="p450"/>
    <property type="match status" value="1"/>
</dbReference>
<keyword evidence="2 5" id="KW-0479">Metal-binding</keyword>
<comment type="cofactor">
    <cofactor evidence="5">
        <name>heme</name>
        <dbReference type="ChEBI" id="CHEBI:30413"/>
    </cofactor>
</comment>
<dbReference type="EMBL" id="KI630735">
    <property type="protein sequence ID" value="EYU34033.1"/>
    <property type="molecule type" value="Genomic_DNA"/>
</dbReference>
<dbReference type="InterPro" id="IPR036396">
    <property type="entry name" value="Cyt_P450_sf"/>
</dbReference>
<evidence type="ECO:0008006" key="8">
    <source>
        <dbReference type="Google" id="ProtNLM"/>
    </source>
</evidence>
<protein>
    <recommendedName>
        <fullName evidence="8">Cytochrome P450</fullName>
    </recommendedName>
</protein>
<keyword evidence="1 5" id="KW-0349">Heme</keyword>
<evidence type="ECO:0000256" key="2">
    <source>
        <dbReference type="ARBA" id="ARBA00022723"/>
    </source>
</evidence>
<dbReference type="STRING" id="4155.A0A022R361"/>
<dbReference type="GO" id="GO:0006631">
    <property type="term" value="P:fatty acid metabolic process"/>
    <property type="evidence" value="ECO:0007669"/>
    <property type="project" value="UniProtKB-ARBA"/>
</dbReference>
<dbReference type="GO" id="GO:0016705">
    <property type="term" value="F:oxidoreductase activity, acting on paired donors, with incorporation or reduction of molecular oxygen"/>
    <property type="evidence" value="ECO:0007669"/>
    <property type="project" value="InterPro"/>
</dbReference>
<dbReference type="CDD" id="cd11071">
    <property type="entry name" value="CYP74"/>
    <property type="match status" value="1"/>
</dbReference>
<evidence type="ECO:0000256" key="4">
    <source>
        <dbReference type="ARBA" id="ARBA00023239"/>
    </source>
</evidence>
<dbReference type="PANTHER" id="PTHR24286">
    <property type="entry name" value="CYTOCHROME P450 26"/>
    <property type="match status" value="1"/>
</dbReference>